<evidence type="ECO:0000256" key="4">
    <source>
        <dbReference type="ARBA" id="ARBA00012801"/>
    </source>
</evidence>
<dbReference type="PANTHER" id="PTHR10851">
    <property type="entry name" value="PYRIDOXINE-5-PHOSPHATE OXIDASE"/>
    <property type="match status" value="1"/>
</dbReference>
<dbReference type="InterPro" id="IPR011576">
    <property type="entry name" value="Pyridox_Oxase_N"/>
</dbReference>
<dbReference type="Gene3D" id="2.30.110.10">
    <property type="entry name" value="Electron Transport, Fmn-binding Protein, Chain A"/>
    <property type="match status" value="1"/>
</dbReference>
<dbReference type="AlphaFoldDB" id="A0A366QSG1"/>
<evidence type="ECO:0000313" key="10">
    <source>
        <dbReference type="EMBL" id="RBR07849.1"/>
    </source>
</evidence>
<dbReference type="PIRSF" id="PIRSF000190">
    <property type="entry name" value="Pyd_amn-ph_oxd"/>
    <property type="match status" value="1"/>
</dbReference>
<dbReference type="GO" id="GO:0008615">
    <property type="term" value="P:pyridoxine biosynthetic process"/>
    <property type="evidence" value="ECO:0007669"/>
    <property type="project" value="InterPro"/>
</dbReference>
<dbReference type="Pfam" id="PF10590">
    <property type="entry name" value="PNP_phzG_C"/>
    <property type="match status" value="1"/>
</dbReference>
<evidence type="ECO:0000259" key="8">
    <source>
        <dbReference type="Pfam" id="PF01243"/>
    </source>
</evidence>
<dbReference type="InterPro" id="IPR012349">
    <property type="entry name" value="Split_barrel_FMN-bd"/>
</dbReference>
<keyword evidence="5" id="KW-0285">Flavoprotein</keyword>
<evidence type="ECO:0000256" key="2">
    <source>
        <dbReference type="ARBA" id="ARBA00004738"/>
    </source>
</evidence>
<comment type="pathway">
    <text evidence="3">Cofactor metabolism; pyridoxal 5'-phosphate salvage; pyridoxal 5'-phosphate from pyridoxine 5'-phosphate: step 1/1.</text>
</comment>
<feature type="domain" description="Pyridoxamine 5'-phosphate oxidase N-terminal" evidence="8">
    <location>
        <begin position="41"/>
        <end position="165"/>
    </location>
</feature>
<dbReference type="InterPro" id="IPR019576">
    <property type="entry name" value="Pyridoxamine_oxidase_dimer_C"/>
</dbReference>
<dbReference type="NCBIfam" id="NF004231">
    <property type="entry name" value="PRK05679.1"/>
    <property type="match status" value="1"/>
</dbReference>
<evidence type="ECO:0000256" key="3">
    <source>
        <dbReference type="ARBA" id="ARBA00005037"/>
    </source>
</evidence>
<keyword evidence="6" id="KW-0288">FMN</keyword>
<accession>A0A366QSG1</accession>
<name>A0A366QSG1_9HYPO</name>
<evidence type="ECO:0000256" key="1">
    <source>
        <dbReference type="ARBA" id="ARBA00001917"/>
    </source>
</evidence>
<comment type="caution">
    <text evidence="10">The sequence shown here is derived from an EMBL/GenBank/DDBJ whole genome shotgun (WGS) entry which is preliminary data.</text>
</comment>
<proteinExistence type="predicted"/>
<comment type="cofactor">
    <cofactor evidence="1">
        <name>FMN</name>
        <dbReference type="ChEBI" id="CHEBI:58210"/>
    </cofactor>
</comment>
<keyword evidence="11" id="KW-1185">Reference proteome</keyword>
<organism evidence="10 11">
    <name type="scientific">Fusarium coffeatum</name>
    <dbReference type="NCBI Taxonomy" id="231269"/>
    <lineage>
        <taxon>Eukaryota</taxon>
        <taxon>Fungi</taxon>
        <taxon>Dikarya</taxon>
        <taxon>Ascomycota</taxon>
        <taxon>Pezizomycotina</taxon>
        <taxon>Sordariomycetes</taxon>
        <taxon>Hypocreomycetidae</taxon>
        <taxon>Hypocreales</taxon>
        <taxon>Nectriaceae</taxon>
        <taxon>Fusarium</taxon>
        <taxon>Fusarium incarnatum-equiseti species complex</taxon>
    </lineage>
</organism>
<comment type="pathway">
    <text evidence="2">Cofactor metabolism; pyridoxal 5'-phosphate salvage; pyridoxal 5'-phosphate from pyridoxamine 5'-phosphate: step 1/1.</text>
</comment>
<dbReference type="InterPro" id="IPR000659">
    <property type="entry name" value="Pyridox_Oxase"/>
</dbReference>
<protein>
    <recommendedName>
        <fullName evidence="4">pyridoxal 5'-phosphate synthase</fullName>
        <ecNumber evidence="4">1.4.3.5</ecNumber>
    </recommendedName>
</protein>
<dbReference type="EMBL" id="QKXC01000302">
    <property type="protein sequence ID" value="RBR07849.1"/>
    <property type="molecule type" value="Genomic_DNA"/>
</dbReference>
<sequence length="223" mass="25347">MATNTLQSKLRALPVLQGSSHPKMSFDSFPKTPQQAFEAWLDEAIAHEVPEPHAVTLSTTDHEGRPDARVLILKNIDDRGWHFAFKAESPKGRQISANNNVALTFYWPQLGRQIRLRGKAKSLPRDECDKDFAARSIKAKVTAMISKQSQPLDDPELVEKRLEESLLVQENGEEGISSEGWVVYAVQPDMVEFWQASSARLHQRTKYLWDQAIARWTKTALWP</sequence>
<dbReference type="RefSeq" id="XP_031011314.1">
    <property type="nucleotide sequence ID" value="XM_031164620.1"/>
</dbReference>
<dbReference type="GeneID" id="41999916"/>
<evidence type="ECO:0000256" key="7">
    <source>
        <dbReference type="ARBA" id="ARBA00023002"/>
    </source>
</evidence>
<gene>
    <name evidence="10" type="ORF">FIESC28_10489</name>
</gene>
<dbReference type="Proteomes" id="UP000253153">
    <property type="component" value="Unassembled WGS sequence"/>
</dbReference>
<dbReference type="OrthoDB" id="303614at2759"/>
<reference evidence="10 11" key="1">
    <citation type="submission" date="2018-06" db="EMBL/GenBank/DDBJ databases">
        <title>Fusarium incarnatum-equiseti species complex species 28.</title>
        <authorList>
            <person name="Gardiner D.M."/>
        </authorList>
    </citation>
    <scope>NUCLEOTIDE SEQUENCE [LARGE SCALE GENOMIC DNA]</scope>
    <source>
        <strain evidence="10 11">FIESC_28</strain>
    </source>
</reference>
<evidence type="ECO:0000259" key="9">
    <source>
        <dbReference type="Pfam" id="PF10590"/>
    </source>
</evidence>
<dbReference type="EC" id="1.4.3.5" evidence="4"/>
<dbReference type="UniPathway" id="UPA01068">
    <property type="reaction ID" value="UER00304"/>
</dbReference>
<feature type="domain" description="Pyridoxine 5'-phosphate oxidase dimerisation C-terminal" evidence="9">
    <location>
        <begin position="181"/>
        <end position="223"/>
    </location>
</feature>
<dbReference type="Pfam" id="PF01243">
    <property type="entry name" value="PNPOx_N"/>
    <property type="match status" value="1"/>
</dbReference>
<dbReference type="GO" id="GO:0004733">
    <property type="term" value="F:pyridoxamine phosphate oxidase activity"/>
    <property type="evidence" value="ECO:0007669"/>
    <property type="project" value="UniProtKB-EC"/>
</dbReference>
<dbReference type="GO" id="GO:0010181">
    <property type="term" value="F:FMN binding"/>
    <property type="evidence" value="ECO:0007669"/>
    <property type="project" value="InterPro"/>
</dbReference>
<evidence type="ECO:0000256" key="6">
    <source>
        <dbReference type="ARBA" id="ARBA00022643"/>
    </source>
</evidence>
<keyword evidence="7" id="KW-0560">Oxidoreductase</keyword>
<dbReference type="SUPFAM" id="SSF50475">
    <property type="entry name" value="FMN-binding split barrel"/>
    <property type="match status" value="1"/>
</dbReference>
<evidence type="ECO:0000256" key="5">
    <source>
        <dbReference type="ARBA" id="ARBA00022630"/>
    </source>
</evidence>
<evidence type="ECO:0000313" key="11">
    <source>
        <dbReference type="Proteomes" id="UP000253153"/>
    </source>
</evidence>
<dbReference type="PANTHER" id="PTHR10851:SF0">
    <property type="entry name" value="PYRIDOXINE-5'-PHOSPHATE OXIDASE"/>
    <property type="match status" value="1"/>
</dbReference>